<dbReference type="Pfam" id="PF03062">
    <property type="entry name" value="MBOAT"/>
    <property type="match status" value="1"/>
</dbReference>
<keyword evidence="13" id="KW-1208">Phospholipid metabolism</keyword>
<keyword evidence="10" id="KW-0443">Lipid metabolism</keyword>
<keyword evidence="9 19" id="KW-1133">Transmembrane helix</keyword>
<sequence>MSKSILSSVAKNLHASEAGVRLLISISLGLPIALLHKYIFYQKCPIRQHIFFTVCGVLICIWNYGINTFHSAVAVLVTYCVLKCFGGTSISVLFTFAFNMIYLLWGYYVTSTSDYDIKWTMPQCVLTLRLIGLTFNVFDGQKPPEKLSALQKQVALKEKPTFLEIVAFIYFPGSFLVGPQFNMKRYLDYVYGQQVIDDKSDESNEKRAAALNNSLVPGIIRMLTGFVYLALYQLSVLYIPDQYILSTKFQQHNFLIRLLLIGFWGHFNLYKYIACWLLAEGVCTAFGLTYNGEDEKGQPLWNGCENVKLLQFEMATKFNDYIMSFNINTNTWSAEYIYKRLKFLGSRLYSQFFTLLFLAVWHGFHSGYYICFFLEFIIMYMEKDIIQILEKHQKLLKLLEKHPQLQILCNIFLKIYTFIFMGYSLVPFILLSYRRYHQVYSSVYYCGHIIYLSYPFISILIKKFLFKKNAPRRSNSNAANSIKDE</sequence>
<dbReference type="InterPro" id="IPR004299">
    <property type="entry name" value="MBOAT_fam"/>
</dbReference>
<evidence type="ECO:0000256" key="12">
    <source>
        <dbReference type="ARBA" id="ARBA00023209"/>
    </source>
</evidence>
<evidence type="ECO:0000256" key="11">
    <source>
        <dbReference type="ARBA" id="ARBA00023136"/>
    </source>
</evidence>
<evidence type="ECO:0000256" key="5">
    <source>
        <dbReference type="ARBA" id="ARBA00022516"/>
    </source>
</evidence>
<dbReference type="EC" id="2.3.1.n6" evidence="17"/>
<keyword evidence="5" id="KW-0444">Lipid biosynthesis</keyword>
<evidence type="ECO:0000256" key="7">
    <source>
        <dbReference type="ARBA" id="ARBA00022692"/>
    </source>
</evidence>
<evidence type="ECO:0000256" key="1">
    <source>
        <dbReference type="ARBA" id="ARBA00004141"/>
    </source>
</evidence>
<evidence type="ECO:0000256" key="18">
    <source>
        <dbReference type="ARBA" id="ARBA00039721"/>
    </source>
</evidence>
<keyword evidence="8" id="KW-0256">Endoplasmic reticulum</keyword>
<evidence type="ECO:0000256" key="3">
    <source>
        <dbReference type="ARBA" id="ARBA00005074"/>
    </source>
</evidence>
<evidence type="ECO:0000256" key="13">
    <source>
        <dbReference type="ARBA" id="ARBA00023264"/>
    </source>
</evidence>
<evidence type="ECO:0000256" key="10">
    <source>
        <dbReference type="ARBA" id="ARBA00023098"/>
    </source>
</evidence>
<evidence type="ECO:0000256" key="8">
    <source>
        <dbReference type="ARBA" id="ARBA00022824"/>
    </source>
</evidence>
<comment type="similarity">
    <text evidence="4">Belongs to the membrane-bound acyltransferase family.</text>
</comment>
<evidence type="ECO:0000313" key="20">
    <source>
        <dbReference type="EMBL" id="CAL7949231.1"/>
    </source>
</evidence>
<evidence type="ECO:0000256" key="15">
    <source>
        <dbReference type="ARBA" id="ARBA00025707"/>
    </source>
</evidence>
<comment type="pathway">
    <text evidence="15">Phospholipid metabolism.</text>
</comment>
<name>A0ABP1PAT2_XYLVO</name>
<keyword evidence="7 19" id="KW-0812">Transmembrane</keyword>
<evidence type="ECO:0000256" key="14">
    <source>
        <dbReference type="ARBA" id="ARBA00023315"/>
    </source>
</evidence>
<proteinExistence type="inferred from homology"/>
<evidence type="ECO:0000256" key="2">
    <source>
        <dbReference type="ARBA" id="ARBA00004240"/>
    </source>
</evidence>
<evidence type="ECO:0000256" key="19">
    <source>
        <dbReference type="SAM" id="Phobius"/>
    </source>
</evidence>
<dbReference type="Proteomes" id="UP001642520">
    <property type="component" value="Unassembled WGS sequence"/>
</dbReference>
<keyword evidence="14" id="KW-0012">Acyltransferase</keyword>
<comment type="subcellular location">
    <subcellularLocation>
        <location evidence="2">Endoplasmic reticulum</location>
    </subcellularLocation>
    <subcellularLocation>
        <location evidence="1">Membrane</location>
        <topology evidence="1">Multi-pass membrane protein</topology>
    </subcellularLocation>
</comment>
<evidence type="ECO:0000256" key="9">
    <source>
        <dbReference type="ARBA" id="ARBA00022989"/>
    </source>
</evidence>
<feature type="transmembrane region" description="Helical" evidence="19">
    <location>
        <begin position="161"/>
        <end position="181"/>
    </location>
</feature>
<feature type="transmembrane region" description="Helical" evidence="19">
    <location>
        <begin position="76"/>
        <end position="108"/>
    </location>
</feature>
<dbReference type="EMBL" id="CAXAJV020001299">
    <property type="protein sequence ID" value="CAL7949231.1"/>
    <property type="molecule type" value="Genomic_DNA"/>
</dbReference>
<evidence type="ECO:0000313" key="21">
    <source>
        <dbReference type="Proteomes" id="UP001642520"/>
    </source>
</evidence>
<evidence type="ECO:0000256" key="16">
    <source>
        <dbReference type="ARBA" id="ARBA00026120"/>
    </source>
</evidence>
<feature type="transmembrane region" description="Helical" evidence="19">
    <location>
        <begin position="442"/>
        <end position="465"/>
    </location>
</feature>
<keyword evidence="6" id="KW-0808">Transferase</keyword>
<accession>A0ABP1PAT2</accession>
<dbReference type="PANTHER" id="PTHR13906">
    <property type="entry name" value="PORCUPINE"/>
    <property type="match status" value="1"/>
</dbReference>
<feature type="transmembrane region" description="Helical" evidence="19">
    <location>
        <begin position="407"/>
        <end position="430"/>
    </location>
</feature>
<comment type="caution">
    <text evidence="20">The sequence shown here is derived from an EMBL/GenBank/DDBJ whole genome shotgun (WGS) entry which is preliminary data.</text>
</comment>
<dbReference type="EC" id="2.3.1.23" evidence="16"/>
<evidence type="ECO:0000256" key="17">
    <source>
        <dbReference type="ARBA" id="ARBA00038923"/>
    </source>
</evidence>
<keyword evidence="21" id="KW-1185">Reference proteome</keyword>
<dbReference type="PANTHER" id="PTHR13906:SF14">
    <property type="entry name" value="LYSOPHOSPHOLIPID ACYLTRANSFERASE 5"/>
    <property type="match status" value="1"/>
</dbReference>
<feature type="transmembrane region" description="Helical" evidence="19">
    <location>
        <begin position="46"/>
        <end position="64"/>
    </location>
</feature>
<evidence type="ECO:0000256" key="4">
    <source>
        <dbReference type="ARBA" id="ARBA00010323"/>
    </source>
</evidence>
<keyword evidence="11 19" id="KW-0472">Membrane</keyword>
<protein>
    <recommendedName>
        <fullName evidence="18">Lysophospholipid acyltransferase 5</fullName>
        <ecNumber evidence="16">2.3.1.23</ecNumber>
        <ecNumber evidence="17">2.3.1.n6</ecNumber>
    </recommendedName>
</protein>
<reference evidence="20 21" key="1">
    <citation type="submission" date="2024-08" db="EMBL/GenBank/DDBJ databases">
        <authorList>
            <person name="Will J Nash"/>
            <person name="Angela Man"/>
            <person name="Seanna McTaggart"/>
            <person name="Kendall Baker"/>
            <person name="Tom Barker"/>
            <person name="Leah Catchpole"/>
            <person name="Alex Durrant"/>
            <person name="Karim Gharbi"/>
            <person name="Naomi Irish"/>
            <person name="Gemy Kaithakottil"/>
            <person name="Debby Ku"/>
            <person name="Aaliyah Providence"/>
            <person name="Felix Shaw"/>
            <person name="David Swarbreck"/>
            <person name="Chris Watkins"/>
            <person name="Ann M. McCartney"/>
            <person name="Giulio Formenti"/>
            <person name="Alice Mouton"/>
            <person name="Noel Vella"/>
            <person name="Bjorn M von Reumont"/>
            <person name="Adriana Vella"/>
            <person name="Wilfried Haerty"/>
        </authorList>
    </citation>
    <scope>NUCLEOTIDE SEQUENCE [LARGE SCALE GENOMIC DNA]</scope>
</reference>
<evidence type="ECO:0000256" key="6">
    <source>
        <dbReference type="ARBA" id="ARBA00022679"/>
    </source>
</evidence>
<gene>
    <name evidence="20" type="ORF">XYLVIOL_LOCUS9286</name>
</gene>
<feature type="transmembrane region" description="Helical" evidence="19">
    <location>
        <begin position="20"/>
        <end position="40"/>
    </location>
</feature>
<feature type="transmembrane region" description="Helical" evidence="19">
    <location>
        <begin position="219"/>
        <end position="239"/>
    </location>
</feature>
<keyword evidence="12" id="KW-0594">Phospholipid biosynthesis</keyword>
<organism evidence="20 21">
    <name type="scientific">Xylocopa violacea</name>
    <name type="common">Violet carpenter bee</name>
    <name type="synonym">Apis violacea</name>
    <dbReference type="NCBI Taxonomy" id="135666"/>
    <lineage>
        <taxon>Eukaryota</taxon>
        <taxon>Metazoa</taxon>
        <taxon>Ecdysozoa</taxon>
        <taxon>Arthropoda</taxon>
        <taxon>Hexapoda</taxon>
        <taxon>Insecta</taxon>
        <taxon>Pterygota</taxon>
        <taxon>Neoptera</taxon>
        <taxon>Endopterygota</taxon>
        <taxon>Hymenoptera</taxon>
        <taxon>Apocrita</taxon>
        <taxon>Aculeata</taxon>
        <taxon>Apoidea</taxon>
        <taxon>Anthophila</taxon>
        <taxon>Apidae</taxon>
        <taxon>Xylocopa</taxon>
        <taxon>Xylocopa</taxon>
    </lineage>
</organism>
<comment type="pathway">
    <text evidence="3">Lipid metabolism; phospholipid metabolism.</text>
</comment>
<dbReference type="InterPro" id="IPR049941">
    <property type="entry name" value="LPLAT_7/PORCN-like"/>
</dbReference>